<keyword evidence="4" id="KW-1003">Cell membrane</keyword>
<evidence type="ECO:0000256" key="4">
    <source>
        <dbReference type="ARBA" id="ARBA00022475"/>
    </source>
</evidence>
<keyword evidence="9 16" id="KW-0418">Kinase</keyword>
<dbReference type="SUPFAM" id="SSF55874">
    <property type="entry name" value="ATPase domain of HSP90 chaperone/DNA topoisomerase II/histidine kinase"/>
    <property type="match status" value="1"/>
</dbReference>
<proteinExistence type="predicted"/>
<dbReference type="InterPro" id="IPR033480">
    <property type="entry name" value="sCache_2"/>
</dbReference>
<evidence type="ECO:0000313" key="16">
    <source>
        <dbReference type="EMBL" id="REL29572.1"/>
    </source>
</evidence>
<dbReference type="GO" id="GO:0000155">
    <property type="term" value="F:phosphorelay sensor kinase activity"/>
    <property type="evidence" value="ECO:0007669"/>
    <property type="project" value="InterPro"/>
</dbReference>
<dbReference type="Gene3D" id="3.30.565.10">
    <property type="entry name" value="Histidine kinase-like ATPase, C-terminal domain"/>
    <property type="match status" value="1"/>
</dbReference>
<keyword evidence="6" id="KW-0808">Transferase</keyword>
<evidence type="ECO:0000313" key="17">
    <source>
        <dbReference type="Proteomes" id="UP000256899"/>
    </source>
</evidence>
<evidence type="ECO:0000256" key="10">
    <source>
        <dbReference type="ARBA" id="ARBA00022840"/>
    </source>
</evidence>
<evidence type="ECO:0000256" key="7">
    <source>
        <dbReference type="ARBA" id="ARBA00022692"/>
    </source>
</evidence>
<sequence>MNINLKLQLFTTVPLLVALCTVLYTTRMEFNELSTQLENTYRQNVVNHRLEELKNYVSLARGAVEHLYQGKALDEDVYQSQAKAILTKMRFGSDGYFFAYDFDGVNVVLPGQDWRIGKNWYEMEDLNGVKIVQSIIENSRDGGGYSQYVFNQPSTGETAKKMAYSEQIPEWQWVFGTGVYIDDIDNQVTEIESAVNKHIQSASQTIFLIGVLATVMVFITSHYFRYGEKRLADKKLRELNERIFQTQEEESKRFSRELHDGVGQTLAAAKYSMETIKLKVQHQQDPTKDIEHAVDLTGSVMRDIRSISHQLHPGILEDHGLSAALDEMGQKLSKRSGIKVVVERLAVANLVSKELKLALYRIAQEAMTNVERHAKASEILVTSTLDEDWVTLEITDNGQGFDYHSIQRSNKPSMGIGLRNMKERMSFYEGRLEVSSVKGKTSIIAYIPKHQLHYNNGVNSLTD</sequence>
<evidence type="ECO:0000256" key="12">
    <source>
        <dbReference type="ARBA" id="ARBA00023012"/>
    </source>
</evidence>
<evidence type="ECO:0000256" key="13">
    <source>
        <dbReference type="ARBA" id="ARBA00023136"/>
    </source>
</evidence>
<organism evidence="16 17">
    <name type="scientific">Thalassotalea euphylliae</name>
    <dbReference type="NCBI Taxonomy" id="1655234"/>
    <lineage>
        <taxon>Bacteria</taxon>
        <taxon>Pseudomonadati</taxon>
        <taxon>Pseudomonadota</taxon>
        <taxon>Gammaproteobacteria</taxon>
        <taxon>Alteromonadales</taxon>
        <taxon>Colwelliaceae</taxon>
        <taxon>Thalassotalea</taxon>
    </lineage>
</organism>
<evidence type="ECO:0000259" key="15">
    <source>
        <dbReference type="PROSITE" id="PS50109"/>
    </source>
</evidence>
<evidence type="ECO:0000256" key="6">
    <source>
        <dbReference type="ARBA" id="ARBA00022679"/>
    </source>
</evidence>
<evidence type="ECO:0000256" key="14">
    <source>
        <dbReference type="SAM" id="Phobius"/>
    </source>
</evidence>
<dbReference type="PANTHER" id="PTHR24421:SF10">
    <property type="entry name" value="NITRATE_NITRITE SENSOR PROTEIN NARQ"/>
    <property type="match status" value="1"/>
</dbReference>
<reference evidence="17" key="1">
    <citation type="submission" date="2018-08" db="EMBL/GenBank/DDBJ databases">
        <title>Thalassotalea euphylliae genome.</title>
        <authorList>
            <person name="Summers S."/>
            <person name="Rice S.A."/>
            <person name="Freckelton M.L."/>
            <person name="Nedved B.T."/>
            <person name="Hadfield M.G."/>
        </authorList>
    </citation>
    <scope>NUCLEOTIDE SEQUENCE [LARGE SCALE GENOMIC DNA]</scope>
    <source>
        <strain evidence="17">H3</strain>
    </source>
</reference>
<comment type="catalytic activity">
    <reaction evidence="1">
        <text>ATP + protein L-histidine = ADP + protein N-phospho-L-histidine.</text>
        <dbReference type="EC" id="2.7.13.3"/>
    </reaction>
</comment>
<dbReference type="EC" id="2.7.13.3" evidence="3"/>
<keyword evidence="17" id="KW-1185">Reference proteome</keyword>
<dbReference type="AlphaFoldDB" id="A0A3E0U0G1"/>
<dbReference type="EMBL" id="QUOT01000001">
    <property type="protein sequence ID" value="REL29572.1"/>
    <property type="molecule type" value="Genomic_DNA"/>
</dbReference>
<dbReference type="PROSITE" id="PS50109">
    <property type="entry name" value="HIS_KIN"/>
    <property type="match status" value="1"/>
</dbReference>
<keyword evidence="5" id="KW-0597">Phosphoprotein</keyword>
<dbReference type="InterPro" id="IPR005467">
    <property type="entry name" value="His_kinase_dom"/>
</dbReference>
<dbReference type="GO" id="GO:0046983">
    <property type="term" value="F:protein dimerization activity"/>
    <property type="evidence" value="ECO:0007669"/>
    <property type="project" value="InterPro"/>
</dbReference>
<dbReference type="PIRSF" id="PIRSF037314">
    <property type="entry name" value="STHK_MctS"/>
    <property type="match status" value="1"/>
</dbReference>
<evidence type="ECO:0000256" key="8">
    <source>
        <dbReference type="ARBA" id="ARBA00022741"/>
    </source>
</evidence>
<keyword evidence="10" id="KW-0067">ATP-binding</keyword>
<dbReference type="GO" id="GO:0005524">
    <property type="term" value="F:ATP binding"/>
    <property type="evidence" value="ECO:0007669"/>
    <property type="project" value="UniProtKB-KW"/>
</dbReference>
<dbReference type="InterPro" id="IPR003594">
    <property type="entry name" value="HATPase_dom"/>
</dbReference>
<evidence type="ECO:0000256" key="9">
    <source>
        <dbReference type="ARBA" id="ARBA00022777"/>
    </source>
</evidence>
<comment type="caution">
    <text evidence="16">The sequence shown here is derived from an EMBL/GenBank/DDBJ whole genome shotgun (WGS) entry which is preliminary data.</text>
</comment>
<keyword evidence="13 14" id="KW-0472">Membrane</keyword>
<evidence type="ECO:0000256" key="5">
    <source>
        <dbReference type="ARBA" id="ARBA00022553"/>
    </source>
</evidence>
<gene>
    <name evidence="16" type="ORF">DXX94_01900</name>
</gene>
<dbReference type="Pfam" id="PF07730">
    <property type="entry name" value="HisKA_3"/>
    <property type="match status" value="1"/>
</dbReference>
<keyword evidence="12" id="KW-0902">Two-component regulatory system</keyword>
<comment type="subcellular location">
    <subcellularLocation>
        <location evidence="2">Cell membrane</location>
        <topology evidence="2">Multi-pass membrane protein</topology>
    </subcellularLocation>
</comment>
<protein>
    <recommendedName>
        <fullName evidence="3">histidine kinase</fullName>
        <ecNumber evidence="3">2.7.13.3</ecNumber>
    </recommendedName>
</protein>
<dbReference type="InterPro" id="IPR011712">
    <property type="entry name" value="Sig_transdc_His_kin_sub3_dim/P"/>
</dbReference>
<keyword evidence="11 14" id="KW-1133">Transmembrane helix</keyword>
<dbReference type="Gene3D" id="3.30.450.20">
    <property type="entry name" value="PAS domain"/>
    <property type="match status" value="1"/>
</dbReference>
<dbReference type="PANTHER" id="PTHR24421">
    <property type="entry name" value="NITRATE/NITRITE SENSOR PROTEIN NARX-RELATED"/>
    <property type="match status" value="1"/>
</dbReference>
<dbReference type="InterPro" id="IPR050482">
    <property type="entry name" value="Sensor_HK_TwoCompSys"/>
</dbReference>
<accession>A0A3E0U0G1</accession>
<evidence type="ECO:0000256" key="1">
    <source>
        <dbReference type="ARBA" id="ARBA00000085"/>
    </source>
</evidence>
<dbReference type="RefSeq" id="WP_116013514.1">
    <property type="nucleotide sequence ID" value="NZ_QUOT01000001.1"/>
</dbReference>
<feature type="transmembrane region" description="Helical" evidence="14">
    <location>
        <begin position="206"/>
        <end position="224"/>
    </location>
</feature>
<keyword evidence="7 14" id="KW-0812">Transmembrane</keyword>
<dbReference type="GO" id="GO:0005886">
    <property type="term" value="C:plasma membrane"/>
    <property type="evidence" value="ECO:0007669"/>
    <property type="project" value="UniProtKB-SubCell"/>
</dbReference>
<dbReference type="CDD" id="cd16917">
    <property type="entry name" value="HATPase_UhpB-NarQ-NarX-like"/>
    <property type="match status" value="1"/>
</dbReference>
<dbReference type="SMART" id="SM00387">
    <property type="entry name" value="HATPase_c"/>
    <property type="match status" value="1"/>
</dbReference>
<keyword evidence="8" id="KW-0547">Nucleotide-binding</keyword>
<dbReference type="SMART" id="SM01049">
    <property type="entry name" value="Cache_2"/>
    <property type="match status" value="1"/>
</dbReference>
<dbReference type="Gene3D" id="1.20.5.1930">
    <property type="match status" value="1"/>
</dbReference>
<name>A0A3E0U0G1_9GAMM</name>
<feature type="domain" description="Histidine kinase" evidence="15">
    <location>
        <begin position="359"/>
        <end position="451"/>
    </location>
</feature>
<dbReference type="Pfam" id="PF02518">
    <property type="entry name" value="HATPase_c"/>
    <property type="match status" value="1"/>
</dbReference>
<dbReference type="Proteomes" id="UP000256899">
    <property type="component" value="Unassembled WGS sequence"/>
</dbReference>
<dbReference type="Pfam" id="PF17200">
    <property type="entry name" value="sCache_2"/>
    <property type="match status" value="1"/>
</dbReference>
<dbReference type="InterPro" id="IPR017171">
    <property type="entry name" value="Sig_transdc_His_kinase_MctS"/>
</dbReference>
<evidence type="ECO:0000256" key="11">
    <source>
        <dbReference type="ARBA" id="ARBA00022989"/>
    </source>
</evidence>
<evidence type="ECO:0000256" key="2">
    <source>
        <dbReference type="ARBA" id="ARBA00004651"/>
    </source>
</evidence>
<dbReference type="InterPro" id="IPR036890">
    <property type="entry name" value="HATPase_C_sf"/>
</dbReference>
<evidence type="ECO:0000256" key="3">
    <source>
        <dbReference type="ARBA" id="ARBA00012438"/>
    </source>
</evidence>